<sequence>MSVQRVCRMSFRISVRGSIISACIFRRLTARIRRVLGTLESRICRISPVPIVRLRKENARFAYVSVHVVYFVIVYVAFGNLEMT</sequence>
<evidence type="ECO:0000256" key="1">
    <source>
        <dbReference type="SAM" id="Phobius"/>
    </source>
</evidence>
<feature type="transmembrane region" description="Helical" evidence="1">
    <location>
        <begin position="61"/>
        <end position="78"/>
    </location>
</feature>
<evidence type="ECO:0000313" key="3">
    <source>
        <dbReference type="Proteomes" id="UP001430953"/>
    </source>
</evidence>
<keyword evidence="1" id="KW-0812">Transmembrane</keyword>
<gene>
    <name evidence="2" type="ORF">PUN28_006807</name>
</gene>
<keyword evidence="1" id="KW-0472">Membrane</keyword>
<dbReference type="EMBL" id="JADYXP020000006">
    <property type="protein sequence ID" value="KAL0121542.1"/>
    <property type="molecule type" value="Genomic_DNA"/>
</dbReference>
<keyword evidence="1" id="KW-1133">Transmembrane helix</keyword>
<accession>A0AAW2G5W0</accession>
<comment type="caution">
    <text evidence="2">The sequence shown here is derived from an EMBL/GenBank/DDBJ whole genome shotgun (WGS) entry which is preliminary data.</text>
</comment>
<reference evidence="2 3" key="1">
    <citation type="submission" date="2023-03" db="EMBL/GenBank/DDBJ databases">
        <title>High recombination rates correlate with genetic variation in Cardiocondyla obscurior ants.</title>
        <authorList>
            <person name="Errbii M."/>
        </authorList>
    </citation>
    <scope>NUCLEOTIDE SEQUENCE [LARGE SCALE GENOMIC DNA]</scope>
    <source>
        <strain evidence="2">Alpha-2009</strain>
        <tissue evidence="2">Whole body</tissue>
    </source>
</reference>
<keyword evidence="3" id="KW-1185">Reference proteome</keyword>
<dbReference type="AlphaFoldDB" id="A0AAW2G5W0"/>
<dbReference type="Proteomes" id="UP001430953">
    <property type="component" value="Unassembled WGS sequence"/>
</dbReference>
<name>A0AAW2G5W0_9HYME</name>
<proteinExistence type="predicted"/>
<evidence type="ECO:0000313" key="2">
    <source>
        <dbReference type="EMBL" id="KAL0121542.1"/>
    </source>
</evidence>
<organism evidence="2 3">
    <name type="scientific">Cardiocondyla obscurior</name>
    <dbReference type="NCBI Taxonomy" id="286306"/>
    <lineage>
        <taxon>Eukaryota</taxon>
        <taxon>Metazoa</taxon>
        <taxon>Ecdysozoa</taxon>
        <taxon>Arthropoda</taxon>
        <taxon>Hexapoda</taxon>
        <taxon>Insecta</taxon>
        <taxon>Pterygota</taxon>
        <taxon>Neoptera</taxon>
        <taxon>Endopterygota</taxon>
        <taxon>Hymenoptera</taxon>
        <taxon>Apocrita</taxon>
        <taxon>Aculeata</taxon>
        <taxon>Formicoidea</taxon>
        <taxon>Formicidae</taxon>
        <taxon>Myrmicinae</taxon>
        <taxon>Cardiocondyla</taxon>
    </lineage>
</organism>
<protein>
    <submittedName>
        <fullName evidence="2">Uncharacterized protein</fullName>
    </submittedName>
</protein>